<dbReference type="AlphaFoldDB" id="A0A2M7V739"/>
<gene>
    <name evidence="1" type="ORF">COX81_03470</name>
</gene>
<reference evidence="2" key="1">
    <citation type="submission" date="2017-09" db="EMBL/GenBank/DDBJ databases">
        <title>Depth-based differentiation of microbial function through sediment-hosted aquifers and enrichment of novel symbionts in the deep terrestrial subsurface.</title>
        <authorList>
            <person name="Probst A.J."/>
            <person name="Ladd B."/>
            <person name="Jarett J.K."/>
            <person name="Geller-Mcgrath D.E."/>
            <person name="Sieber C.M.K."/>
            <person name="Emerson J.B."/>
            <person name="Anantharaman K."/>
            <person name="Thomas B.C."/>
            <person name="Malmstrom R."/>
            <person name="Stieglmeier M."/>
            <person name="Klingl A."/>
            <person name="Woyke T."/>
            <person name="Ryan C.M."/>
            <person name="Banfield J.F."/>
        </authorList>
    </citation>
    <scope>NUCLEOTIDE SEQUENCE [LARGE SCALE GENOMIC DNA]</scope>
</reference>
<evidence type="ECO:0000313" key="2">
    <source>
        <dbReference type="Proteomes" id="UP000228568"/>
    </source>
</evidence>
<dbReference type="Proteomes" id="UP000228568">
    <property type="component" value="Unassembled WGS sequence"/>
</dbReference>
<evidence type="ECO:0000313" key="1">
    <source>
        <dbReference type="EMBL" id="PIZ94532.1"/>
    </source>
</evidence>
<name>A0A2M7V739_9BACT</name>
<organism evidence="1 2">
    <name type="scientific">Candidatus Magasanikbacteria bacterium CG_4_10_14_0_2_um_filter_37_12</name>
    <dbReference type="NCBI Taxonomy" id="1974637"/>
    <lineage>
        <taxon>Bacteria</taxon>
        <taxon>Candidatus Magasanikiibacteriota</taxon>
    </lineage>
</organism>
<comment type="caution">
    <text evidence="1">The sequence shown here is derived from an EMBL/GenBank/DDBJ whole genome shotgun (WGS) entry which is preliminary data.</text>
</comment>
<sequence>MPLVEYIIYSSYKLINSHMTKGSVYKIYEKLDETITKLKNSKLTPVQKSKIKKGKKKLINLLNKK</sequence>
<proteinExistence type="predicted"/>
<protein>
    <submittedName>
        <fullName evidence="1">Uncharacterized protein</fullName>
    </submittedName>
</protein>
<accession>A0A2M7V739</accession>
<dbReference type="EMBL" id="PFPK01000040">
    <property type="protein sequence ID" value="PIZ94532.1"/>
    <property type="molecule type" value="Genomic_DNA"/>
</dbReference>